<dbReference type="InterPro" id="IPR018316">
    <property type="entry name" value="Tubulin/FtsZ_2-layer-sand-dom"/>
</dbReference>
<dbReference type="AlphaFoldDB" id="A0A8E0RZH3"/>
<dbReference type="Gene3D" id="1.10.287.600">
    <property type="entry name" value="Helix hairpin bin"/>
    <property type="match status" value="1"/>
</dbReference>
<proteinExistence type="inferred from homology"/>
<dbReference type="CDD" id="cd02186">
    <property type="entry name" value="alpha_tubulin"/>
    <property type="match status" value="1"/>
</dbReference>
<evidence type="ECO:0000256" key="5">
    <source>
        <dbReference type="ARBA" id="ARBA00023134"/>
    </source>
</evidence>
<evidence type="ECO:0000313" key="9">
    <source>
        <dbReference type="EMBL" id="KAA0195464.1"/>
    </source>
</evidence>
<dbReference type="Proteomes" id="UP000728185">
    <property type="component" value="Unassembled WGS sequence"/>
</dbReference>
<feature type="non-terminal residue" evidence="9">
    <location>
        <position position="1"/>
    </location>
</feature>
<dbReference type="Pfam" id="PF00091">
    <property type="entry name" value="Tubulin"/>
    <property type="match status" value="1"/>
</dbReference>
<protein>
    <submittedName>
        <fullName evidence="9">Tubulin alpha chain</fullName>
    </submittedName>
</protein>
<evidence type="ECO:0000259" key="7">
    <source>
        <dbReference type="SMART" id="SM00864"/>
    </source>
</evidence>
<dbReference type="Pfam" id="PF03953">
    <property type="entry name" value="Tubulin_C"/>
    <property type="match status" value="1"/>
</dbReference>
<dbReference type="EMBL" id="LUCM01003687">
    <property type="protein sequence ID" value="KAA0195464.1"/>
    <property type="molecule type" value="Genomic_DNA"/>
</dbReference>
<dbReference type="PANTHER" id="PTHR11588">
    <property type="entry name" value="TUBULIN"/>
    <property type="match status" value="1"/>
</dbReference>
<dbReference type="SUPFAM" id="SSF52490">
    <property type="entry name" value="Tubulin nucleotide-binding domain-like"/>
    <property type="match status" value="1"/>
</dbReference>
<dbReference type="GO" id="GO:0007017">
    <property type="term" value="P:microtubule-based process"/>
    <property type="evidence" value="ECO:0007669"/>
    <property type="project" value="InterPro"/>
</dbReference>
<keyword evidence="2" id="KW-0493">Microtubule</keyword>
<dbReference type="OrthoDB" id="6238632at2759"/>
<evidence type="ECO:0000313" key="10">
    <source>
        <dbReference type="Proteomes" id="UP000728185"/>
    </source>
</evidence>
<dbReference type="SMART" id="SM00864">
    <property type="entry name" value="Tubulin"/>
    <property type="match status" value="1"/>
</dbReference>
<dbReference type="InterPro" id="IPR002452">
    <property type="entry name" value="Alpha_tubulin"/>
</dbReference>
<comment type="catalytic activity">
    <reaction evidence="6">
        <text>GTP + H2O = GDP + phosphate + H(+)</text>
        <dbReference type="Rhea" id="RHEA:19669"/>
        <dbReference type="ChEBI" id="CHEBI:15377"/>
        <dbReference type="ChEBI" id="CHEBI:15378"/>
        <dbReference type="ChEBI" id="CHEBI:37565"/>
        <dbReference type="ChEBI" id="CHEBI:43474"/>
        <dbReference type="ChEBI" id="CHEBI:58189"/>
    </reaction>
    <physiologicalReaction direction="left-to-right" evidence="6">
        <dbReference type="Rhea" id="RHEA:19670"/>
    </physiologicalReaction>
</comment>
<dbReference type="InterPro" id="IPR037103">
    <property type="entry name" value="Tubulin/FtsZ-like_C"/>
</dbReference>
<dbReference type="SMART" id="SM00865">
    <property type="entry name" value="Tubulin_C"/>
    <property type="match status" value="1"/>
</dbReference>
<feature type="domain" description="Tubulin/FtsZ 2-layer sandwich" evidence="8">
    <location>
        <begin position="303"/>
        <end position="449"/>
    </location>
</feature>
<keyword evidence="10" id="KW-1185">Reference proteome</keyword>
<keyword evidence="3" id="KW-0547">Nucleotide-binding</keyword>
<dbReference type="InterPro" id="IPR003008">
    <property type="entry name" value="Tubulin_FtsZ_GTPase"/>
</dbReference>
<dbReference type="GO" id="GO:0005525">
    <property type="term" value="F:GTP binding"/>
    <property type="evidence" value="ECO:0007669"/>
    <property type="project" value="UniProtKB-KW"/>
</dbReference>
<gene>
    <name evidence="9" type="ORF">FBUS_01827</name>
</gene>
<name>A0A8E0RZH3_9TREM</name>
<dbReference type="PRINTS" id="PR01161">
    <property type="entry name" value="TUBULIN"/>
</dbReference>
<feature type="domain" description="Tubulin/FtsZ GTPase" evidence="7">
    <location>
        <begin position="104"/>
        <end position="301"/>
    </location>
</feature>
<dbReference type="PRINTS" id="PR01162">
    <property type="entry name" value="ALPHATUBULIN"/>
</dbReference>
<keyword evidence="5" id="KW-0342">GTP-binding</keyword>
<reference evidence="9" key="1">
    <citation type="submission" date="2019-05" db="EMBL/GenBank/DDBJ databases">
        <title>Annotation for the trematode Fasciolopsis buski.</title>
        <authorList>
            <person name="Choi Y.-J."/>
        </authorList>
    </citation>
    <scope>NUCLEOTIDE SEQUENCE</scope>
    <source>
        <strain evidence="9">HT</strain>
        <tissue evidence="9">Whole worm</tissue>
    </source>
</reference>
<comment type="caution">
    <text evidence="9">The sequence shown here is derived from an EMBL/GenBank/DDBJ whole genome shotgun (WGS) entry which is preliminary data.</text>
</comment>
<dbReference type="Gene3D" id="3.30.1330.20">
    <property type="entry name" value="Tubulin/FtsZ, C-terminal domain"/>
    <property type="match status" value="1"/>
</dbReference>
<dbReference type="InterPro" id="IPR023123">
    <property type="entry name" value="Tubulin_C"/>
</dbReference>
<evidence type="ECO:0000256" key="2">
    <source>
        <dbReference type="ARBA" id="ARBA00022701"/>
    </source>
</evidence>
<comment type="similarity">
    <text evidence="1">Belongs to the tubulin family.</text>
</comment>
<dbReference type="InterPro" id="IPR036525">
    <property type="entry name" value="Tubulin/FtsZ_GTPase_sf"/>
</dbReference>
<evidence type="ECO:0000256" key="4">
    <source>
        <dbReference type="ARBA" id="ARBA00022801"/>
    </source>
</evidence>
<evidence type="ECO:0000256" key="6">
    <source>
        <dbReference type="ARBA" id="ARBA00049117"/>
    </source>
</evidence>
<evidence type="ECO:0000259" key="8">
    <source>
        <dbReference type="SMART" id="SM00865"/>
    </source>
</evidence>
<dbReference type="GO" id="GO:0005874">
    <property type="term" value="C:microtubule"/>
    <property type="evidence" value="ECO:0007669"/>
    <property type="project" value="UniProtKB-KW"/>
</dbReference>
<dbReference type="InterPro" id="IPR008280">
    <property type="entry name" value="Tub_FtsZ_C"/>
</dbReference>
<dbReference type="GO" id="GO:0005200">
    <property type="term" value="F:structural constituent of cytoskeleton"/>
    <property type="evidence" value="ECO:0007669"/>
    <property type="project" value="InterPro"/>
</dbReference>
<evidence type="ECO:0000256" key="3">
    <source>
        <dbReference type="ARBA" id="ARBA00022741"/>
    </source>
</evidence>
<organism evidence="9 10">
    <name type="scientific">Fasciolopsis buskii</name>
    <dbReference type="NCBI Taxonomy" id="27845"/>
    <lineage>
        <taxon>Eukaryota</taxon>
        <taxon>Metazoa</taxon>
        <taxon>Spiralia</taxon>
        <taxon>Lophotrochozoa</taxon>
        <taxon>Platyhelminthes</taxon>
        <taxon>Trematoda</taxon>
        <taxon>Digenea</taxon>
        <taxon>Plagiorchiida</taxon>
        <taxon>Echinostomata</taxon>
        <taxon>Echinostomatoidea</taxon>
        <taxon>Fasciolidae</taxon>
        <taxon>Fasciolopsis</taxon>
    </lineage>
</organism>
<accession>A0A8E0RZH3</accession>
<dbReference type="InterPro" id="IPR000217">
    <property type="entry name" value="Tubulin"/>
</dbReference>
<evidence type="ECO:0000256" key="1">
    <source>
        <dbReference type="ARBA" id="ARBA00009636"/>
    </source>
</evidence>
<sequence length="583" mass="64232">QRQLIHLHVGQAGVQTANALWELYCLEHQIQPDGRQEGSAFDELQKRISEAKAGGIDTLNVEDLDGSQIHSQEMLEAVRKSIAPSSGDLSAAGEQARDFDGGAHETLFEMSSLGQFVPRAVFVDSEPSVIDEVRSGLYRCLYHPQDLISHCEDCSNNFARGNITIGRQLIDKIMERIRKAVEHCDLLQGFVATHSCSGGTGGGLTAYIFRILASDYDKYSIVQLPVYPAPQYSNTVVEPYNTVLHLDQAVDAVKLSTMMDNEAISEVCRKQLMHRQPTFHTMNQVIALLVSSFISPVRYPGCLTAGLPEMETNLVPFPRIHFPVLRHAPFMHYSHSGHYASSIDQLVKTVFSGAGQTVKCDLTGGKFMACVLSFRGLVGPRLVNNALQRIKVAPHYEFVDWCPTGVKVNLVAQPPVFIAYDSHIAPTDCSVTLLANSTAISSVWAAVGTKFDMLFSKRCFVHWFLNEGLEEAEMSEARETLASIEADYREIGSTGDQNVNFSTESNLANAHRRGGWRFLKSIDTNTLYSLSGDTFGDDTLVTSEPKISTEISSSDILRSQSTSTLAAVLNSPKYNLNRVNGIK</sequence>
<dbReference type="Gene3D" id="3.40.50.1440">
    <property type="entry name" value="Tubulin/FtsZ, GTPase domain"/>
    <property type="match status" value="1"/>
</dbReference>
<dbReference type="GO" id="GO:0016787">
    <property type="term" value="F:hydrolase activity"/>
    <property type="evidence" value="ECO:0007669"/>
    <property type="project" value="UniProtKB-KW"/>
</dbReference>
<dbReference type="SUPFAM" id="SSF55307">
    <property type="entry name" value="Tubulin C-terminal domain-like"/>
    <property type="match status" value="1"/>
</dbReference>
<keyword evidence="4" id="KW-0378">Hydrolase</keyword>